<dbReference type="Gene3D" id="2.60.120.200">
    <property type="match status" value="2"/>
</dbReference>
<comment type="similarity">
    <text evidence="2">In the N-terminal section; belongs to the leguminous lectin family.</text>
</comment>
<dbReference type="PROSITE" id="PS00307">
    <property type="entry name" value="LECTIN_LEGUME_BETA"/>
    <property type="match status" value="1"/>
</dbReference>
<evidence type="ECO:0000256" key="13">
    <source>
        <dbReference type="ARBA" id="ARBA00022840"/>
    </source>
</evidence>
<evidence type="ECO:0000256" key="2">
    <source>
        <dbReference type="ARBA" id="ARBA00008536"/>
    </source>
</evidence>
<evidence type="ECO:0000256" key="4">
    <source>
        <dbReference type="ARBA" id="ARBA00012513"/>
    </source>
</evidence>
<evidence type="ECO:0000256" key="7">
    <source>
        <dbReference type="ARBA" id="ARBA00022679"/>
    </source>
</evidence>
<dbReference type="Proteomes" id="UP000824890">
    <property type="component" value="Unassembled WGS sequence"/>
</dbReference>
<dbReference type="CDD" id="cd06899">
    <property type="entry name" value="lectin_legume_LecRK_Arcelin_ConA"/>
    <property type="match status" value="2"/>
</dbReference>
<evidence type="ECO:0000256" key="19">
    <source>
        <dbReference type="ARBA" id="ARBA00048679"/>
    </source>
</evidence>
<evidence type="ECO:0000256" key="15">
    <source>
        <dbReference type="ARBA" id="ARBA00023136"/>
    </source>
</evidence>
<dbReference type="SUPFAM" id="SSF52540">
    <property type="entry name" value="P-loop containing nucleoside triphosphate hydrolases"/>
    <property type="match status" value="1"/>
</dbReference>
<dbReference type="SUPFAM" id="SSF56112">
    <property type="entry name" value="Protein kinase-like (PK-like)"/>
    <property type="match status" value="1"/>
</dbReference>
<dbReference type="SMART" id="SM00220">
    <property type="entry name" value="S_TKc"/>
    <property type="match status" value="1"/>
</dbReference>
<keyword evidence="15 22" id="KW-0472">Membrane</keyword>
<gene>
    <name evidence="24" type="ORF">HID58_088403</name>
</gene>
<keyword evidence="17" id="KW-0325">Glycoprotein</keyword>
<dbReference type="InterPro" id="IPR001220">
    <property type="entry name" value="Legume_lectin_dom"/>
</dbReference>
<comment type="catalytic activity">
    <reaction evidence="19">
        <text>L-seryl-[protein] + ATP = O-phospho-L-seryl-[protein] + ADP + H(+)</text>
        <dbReference type="Rhea" id="RHEA:17989"/>
        <dbReference type="Rhea" id="RHEA-COMP:9863"/>
        <dbReference type="Rhea" id="RHEA-COMP:11604"/>
        <dbReference type="ChEBI" id="CHEBI:15378"/>
        <dbReference type="ChEBI" id="CHEBI:29999"/>
        <dbReference type="ChEBI" id="CHEBI:30616"/>
        <dbReference type="ChEBI" id="CHEBI:83421"/>
        <dbReference type="ChEBI" id="CHEBI:456216"/>
        <dbReference type="EC" id="2.7.11.1"/>
    </reaction>
</comment>
<organism evidence="24 25">
    <name type="scientific">Brassica napus</name>
    <name type="common">Rape</name>
    <dbReference type="NCBI Taxonomy" id="3708"/>
    <lineage>
        <taxon>Eukaryota</taxon>
        <taxon>Viridiplantae</taxon>
        <taxon>Streptophyta</taxon>
        <taxon>Embryophyta</taxon>
        <taxon>Tracheophyta</taxon>
        <taxon>Spermatophyta</taxon>
        <taxon>Magnoliopsida</taxon>
        <taxon>eudicotyledons</taxon>
        <taxon>Gunneridae</taxon>
        <taxon>Pentapetalae</taxon>
        <taxon>rosids</taxon>
        <taxon>malvids</taxon>
        <taxon>Brassicales</taxon>
        <taxon>Brassicaceae</taxon>
        <taxon>Brassiceae</taxon>
        <taxon>Brassica</taxon>
    </lineage>
</organism>
<keyword evidence="16" id="KW-0675">Receptor</keyword>
<evidence type="ECO:0000256" key="9">
    <source>
        <dbReference type="ARBA" id="ARBA00022729"/>
    </source>
</evidence>
<dbReference type="InterPro" id="IPR000719">
    <property type="entry name" value="Prot_kinase_dom"/>
</dbReference>
<dbReference type="SUPFAM" id="SSF49899">
    <property type="entry name" value="Concanavalin A-like lectins/glucanases"/>
    <property type="match status" value="2"/>
</dbReference>
<comment type="catalytic activity">
    <reaction evidence="18">
        <text>L-threonyl-[protein] + ATP = O-phospho-L-threonyl-[protein] + ADP + H(+)</text>
        <dbReference type="Rhea" id="RHEA:46608"/>
        <dbReference type="Rhea" id="RHEA-COMP:11060"/>
        <dbReference type="Rhea" id="RHEA-COMP:11605"/>
        <dbReference type="ChEBI" id="CHEBI:15378"/>
        <dbReference type="ChEBI" id="CHEBI:30013"/>
        <dbReference type="ChEBI" id="CHEBI:30616"/>
        <dbReference type="ChEBI" id="CHEBI:61977"/>
        <dbReference type="ChEBI" id="CHEBI:456216"/>
        <dbReference type="EC" id="2.7.11.1"/>
    </reaction>
</comment>
<keyword evidence="25" id="KW-1185">Reference proteome</keyword>
<dbReference type="Pfam" id="PF00139">
    <property type="entry name" value="Lectin_legB"/>
    <property type="match status" value="2"/>
</dbReference>
<dbReference type="EMBL" id="JAGKQM010000019">
    <property type="protein sequence ID" value="KAH0860142.1"/>
    <property type="molecule type" value="Genomic_DNA"/>
</dbReference>
<dbReference type="PRINTS" id="PR00364">
    <property type="entry name" value="DISEASERSIST"/>
</dbReference>
<dbReference type="PROSITE" id="PS00108">
    <property type="entry name" value="PROTEIN_KINASE_ST"/>
    <property type="match status" value="1"/>
</dbReference>
<dbReference type="InterPro" id="IPR013320">
    <property type="entry name" value="ConA-like_dom_sf"/>
</dbReference>
<feature type="coiled-coil region" evidence="21">
    <location>
        <begin position="1078"/>
        <end position="1112"/>
    </location>
</feature>
<keyword evidence="12" id="KW-0418">Kinase</keyword>
<keyword evidence="11 20" id="KW-0547">Nucleotide-binding</keyword>
<feature type="domain" description="Protein kinase" evidence="23">
    <location>
        <begin position="359"/>
        <end position="640"/>
    </location>
</feature>
<evidence type="ECO:0000256" key="20">
    <source>
        <dbReference type="PROSITE-ProRule" id="PRU10141"/>
    </source>
</evidence>
<dbReference type="Pfam" id="PF00931">
    <property type="entry name" value="NB-ARC"/>
    <property type="match status" value="1"/>
</dbReference>
<dbReference type="InterPro" id="IPR008271">
    <property type="entry name" value="Ser/Thr_kinase_AS"/>
</dbReference>
<name>A0ABQ7XXX4_BRANA</name>
<sequence length="1715" mass="191164">MHRFVFREDLHIRSRLSVSSSAMARWLLQILIISSLHLVSLSSQQETRFVYESFSSQEDLYLDASAKVLPHGILQLTNDSDHQIGRAFYKNPIQFSSFSTHFVCALVPKPGKEGGHGLTFLVSSSMDFSHAQDSRFLGAFNASANGSQALAVELDTIWNPEYKDTKGRNHVGIDVNNPVSVAVAPASYYSDKKGRNENMTLLSGKPIHVWVDYDGTVLSVWIAPLKAQKPSRPLLSHPINLSKIFPNRSKLFVGFSAATGNAVSGHYILWWSFSTGRGSLHGLDISKLPKVPHPKAPHKNLATWIIVLVVCVAVAVLAFLAGVYVHRRKKYSEVSETWEKEFDAHRFSYKSLYKATKGFSKDEFLGKGGFGEVYRGHLPQGREIAVKRVSHNGDEGVKQFVAEVVSMECLKHRNLVPLFGYCRRKRELLLVSEYMPNGSLDEHLFDETKPVLPWSQRLVVVKGIASALWYLHTAADQVVLHRDVKASNIMLDAEFNGRLGDFGMARFHEHGGDAATTAAVGTVGYMAPELITMGASTATDVYAFGVFMLEVACGRRPLEPQLQPEKRHMIKWVCECWKKDALLDATDPRLGDEFLPEEVEMVMKLGLLCSNIVPESRPTMEQVVLYLNNNLPLPDFSPYTVGIGTFAPVLVDAASLVVSSASWSWSAPSMSSSSANHSPYAGQSTDQPWGQTIETKNSLHIKRRSLRLRLSNQLLKLSGRLQKIRPNTVKLTSSSREHKGQICTLDPNSLCFIISDVLLAASYPDYLFSSSHLSIKSTRKKNLYLDKSANVLPSGLLQLTSASEHQTGHVFYKKPIGLSSSKPLSFSTHFVCALVPRPGYEGGHGIAFVVSPSMDFSHAQPNRYLGVFNTSTIVSPSSHVLAVELDTIWNPEFSDIDNNHVGIDVNSSVSVGIASASYYSDMKRQNESINLLSGKPIQVWVDYDGTMLNVSMAPLEVKKPSRPLLSQHINLTEVFPNSSRLFVGFSASSGAAVSDQYIVGWSFSTERGSLERLDISKLPQLWGFVFCSSVGSGRYILPRRLLASDNVFIMGGFFSVPLSGDQVLKDVSHLSCFKASYINSLEENLAAMQRDMEELKARQTDVLRKVKREEEAKSMQRLAEVNVWLKNVDNVSRQVSYLLSNRTTELQRLCSKKSRSNYGYGKRVSLVLKKVNDLNSKGVFEVVAEPATETSTKEKRLSRSRLDIVGRETILKRTLSLLVSGETGSICLYGVGGVGKSTILREISNKITARFEFVIWVVVSQHLHVKKIQEEIGKKLGFDGEEWNQKEESQKANDIHNFMKDRRFALLLDDVWTKVDLTKVGVPSPTKENKRKIAFTTRSREMKVGGHASCSKIQETAREVSGRCHGLPLALNVLGETMSCKKKTGVRKMSLMNNEIEEISGGHECHQFTILFLQQNSNLVCISARGIAGTDITFVRFAISQLVTDKDRATTRWFRKVETSRTSQLGNGQETQEHLWVIKCIKSGVLALLDSNVLLDASTIEELQCFERLERLNIDISSSSALKQLLSAPELAYWIEEVCIRDLQSDEACLVLPTTMMQLRKLIIKRCGVLEIDIGRASYDTFLIHPKLGSLSSVTITGCNGLKDLTWLLFVSKLTYLKLQCLDKVEEIISEKKLTGGQNAGGTKTPFDKLKRLELCPTLRKLPLSSGSCLRGDELVISYSDDQWIERVQWEDKVTEERFLLCCEMEKDISPTASK</sequence>
<dbReference type="PANTHER" id="PTHR27007">
    <property type="match status" value="1"/>
</dbReference>
<evidence type="ECO:0000256" key="21">
    <source>
        <dbReference type="SAM" id="Coils"/>
    </source>
</evidence>
<evidence type="ECO:0000256" key="22">
    <source>
        <dbReference type="SAM" id="Phobius"/>
    </source>
</evidence>
<keyword evidence="7" id="KW-0808">Transferase</keyword>
<dbReference type="EC" id="2.7.11.1" evidence="4"/>
<protein>
    <recommendedName>
        <fullName evidence="4">non-specific serine/threonine protein kinase</fullName>
        <ecNumber evidence="4">2.7.11.1</ecNumber>
    </recommendedName>
</protein>
<feature type="transmembrane region" description="Helical" evidence="22">
    <location>
        <begin position="301"/>
        <end position="325"/>
    </location>
</feature>
<dbReference type="PROSITE" id="PS50011">
    <property type="entry name" value="PROTEIN_KINASE_DOM"/>
    <property type="match status" value="1"/>
</dbReference>
<comment type="similarity">
    <text evidence="3">In the C-terminal section; belongs to the protein kinase superfamily. Ser/Thr protein kinase family.</text>
</comment>
<dbReference type="PROSITE" id="PS00107">
    <property type="entry name" value="PROTEIN_KINASE_ATP"/>
    <property type="match status" value="1"/>
</dbReference>
<accession>A0ABQ7XXX4</accession>
<comment type="caution">
    <text evidence="24">The sequence shown here is derived from an EMBL/GenBank/DDBJ whole genome shotgun (WGS) entry which is preliminary data.</text>
</comment>
<dbReference type="InterPro" id="IPR011009">
    <property type="entry name" value="Kinase-like_dom_sf"/>
</dbReference>
<keyword evidence="10" id="KW-0430">Lectin</keyword>
<dbReference type="InterPro" id="IPR017441">
    <property type="entry name" value="Protein_kinase_ATP_BS"/>
</dbReference>
<evidence type="ECO:0000256" key="10">
    <source>
        <dbReference type="ARBA" id="ARBA00022734"/>
    </source>
</evidence>
<evidence type="ECO:0000256" key="5">
    <source>
        <dbReference type="ARBA" id="ARBA00022475"/>
    </source>
</evidence>
<evidence type="ECO:0000256" key="11">
    <source>
        <dbReference type="ARBA" id="ARBA00022741"/>
    </source>
</evidence>
<dbReference type="CDD" id="cd14066">
    <property type="entry name" value="STKc_IRAK"/>
    <property type="match status" value="1"/>
</dbReference>
<keyword evidence="21" id="KW-0175">Coiled coil</keyword>
<reference evidence="24 25" key="1">
    <citation type="submission" date="2021-05" db="EMBL/GenBank/DDBJ databases">
        <title>Genome Assembly of Synthetic Allotetraploid Brassica napus Reveals Homoeologous Exchanges between Subgenomes.</title>
        <authorList>
            <person name="Davis J.T."/>
        </authorList>
    </citation>
    <scope>NUCLEOTIDE SEQUENCE [LARGE SCALE GENOMIC DNA]</scope>
    <source>
        <strain evidence="25">cv. Da-Ae</strain>
        <tissue evidence="24">Seedling</tissue>
    </source>
</reference>
<dbReference type="InterPro" id="IPR050528">
    <property type="entry name" value="L-type_Lectin-RKs"/>
</dbReference>
<dbReference type="InterPro" id="IPR027417">
    <property type="entry name" value="P-loop_NTPase"/>
</dbReference>
<evidence type="ECO:0000256" key="16">
    <source>
        <dbReference type="ARBA" id="ARBA00023170"/>
    </source>
</evidence>
<evidence type="ECO:0000256" key="14">
    <source>
        <dbReference type="ARBA" id="ARBA00022989"/>
    </source>
</evidence>
<evidence type="ECO:0000256" key="1">
    <source>
        <dbReference type="ARBA" id="ARBA00004251"/>
    </source>
</evidence>
<evidence type="ECO:0000256" key="18">
    <source>
        <dbReference type="ARBA" id="ARBA00047899"/>
    </source>
</evidence>
<keyword evidence="14 22" id="KW-1133">Transmembrane helix</keyword>
<evidence type="ECO:0000256" key="17">
    <source>
        <dbReference type="ARBA" id="ARBA00023180"/>
    </source>
</evidence>
<dbReference type="InterPro" id="IPR002182">
    <property type="entry name" value="NB-ARC"/>
</dbReference>
<dbReference type="Gene3D" id="3.40.50.300">
    <property type="entry name" value="P-loop containing nucleotide triphosphate hydrolases"/>
    <property type="match status" value="1"/>
</dbReference>
<evidence type="ECO:0000313" key="24">
    <source>
        <dbReference type="EMBL" id="KAH0860142.1"/>
    </source>
</evidence>
<dbReference type="Gene3D" id="3.30.200.20">
    <property type="entry name" value="Phosphorylase Kinase, domain 1"/>
    <property type="match status" value="1"/>
</dbReference>
<keyword evidence="13 20" id="KW-0067">ATP-binding</keyword>
<keyword evidence="5" id="KW-1003">Cell membrane</keyword>
<evidence type="ECO:0000256" key="8">
    <source>
        <dbReference type="ARBA" id="ARBA00022692"/>
    </source>
</evidence>
<keyword evidence="9" id="KW-0732">Signal</keyword>
<dbReference type="InterPro" id="IPR019825">
    <property type="entry name" value="Lectin_legB_Mn/Ca_BS"/>
</dbReference>
<evidence type="ECO:0000256" key="6">
    <source>
        <dbReference type="ARBA" id="ARBA00022527"/>
    </source>
</evidence>
<keyword evidence="6" id="KW-0723">Serine/threonine-protein kinase</keyword>
<comment type="subcellular location">
    <subcellularLocation>
        <location evidence="1">Cell membrane</location>
        <topology evidence="1">Single-pass type I membrane protein</topology>
    </subcellularLocation>
</comment>
<evidence type="ECO:0000256" key="3">
    <source>
        <dbReference type="ARBA" id="ARBA00010217"/>
    </source>
</evidence>
<evidence type="ECO:0000313" key="25">
    <source>
        <dbReference type="Proteomes" id="UP000824890"/>
    </source>
</evidence>
<keyword evidence="8 22" id="KW-0812">Transmembrane</keyword>
<feature type="transmembrane region" description="Helical" evidence="22">
    <location>
        <begin position="251"/>
        <end position="273"/>
    </location>
</feature>
<feature type="binding site" evidence="20">
    <location>
        <position position="387"/>
    </location>
    <ligand>
        <name>ATP</name>
        <dbReference type="ChEBI" id="CHEBI:30616"/>
    </ligand>
</feature>
<dbReference type="Pfam" id="PF00069">
    <property type="entry name" value="Pkinase"/>
    <property type="match status" value="1"/>
</dbReference>
<evidence type="ECO:0000256" key="12">
    <source>
        <dbReference type="ARBA" id="ARBA00022777"/>
    </source>
</evidence>
<dbReference type="Gene3D" id="1.10.510.10">
    <property type="entry name" value="Transferase(Phosphotransferase) domain 1"/>
    <property type="match status" value="1"/>
</dbReference>
<proteinExistence type="inferred from homology"/>
<evidence type="ECO:0000259" key="23">
    <source>
        <dbReference type="PROSITE" id="PS50011"/>
    </source>
</evidence>